<dbReference type="InterPro" id="IPR028939">
    <property type="entry name" value="P5C_Rdtase_cat_N"/>
</dbReference>
<evidence type="ECO:0000313" key="3">
    <source>
        <dbReference type="EMBL" id="GLK84843.1"/>
    </source>
</evidence>
<dbReference type="PANTHER" id="PTHR11645:SF13">
    <property type="entry name" value="PYRROLINE-5-CARBOXYLATE REDUCTASE CATALYTIC N-TERMINAL DOMAIN-CONTAINING PROTEIN"/>
    <property type="match status" value="1"/>
</dbReference>
<dbReference type="Gene3D" id="3.40.50.720">
    <property type="entry name" value="NAD(P)-binding Rossmann-like Domain"/>
    <property type="match status" value="1"/>
</dbReference>
<dbReference type="GO" id="GO:0055129">
    <property type="term" value="P:L-proline biosynthetic process"/>
    <property type="evidence" value="ECO:0007669"/>
    <property type="project" value="TreeGrafter"/>
</dbReference>
<accession>A0A9W6JYJ9</accession>
<protein>
    <submittedName>
        <fullName evidence="3">Pyrroline-5-carboxylate reductase</fullName>
    </submittedName>
</protein>
<gene>
    <name evidence="3" type="primary">proC1</name>
    <name evidence="3" type="ORF">GCM10017653_29130</name>
</gene>
<feature type="domain" description="Pyrroline-5-carboxylate reductase catalytic N-terminal" evidence="2">
    <location>
        <begin position="19"/>
        <end position="112"/>
    </location>
</feature>
<dbReference type="EMBL" id="BSFM01000014">
    <property type="protein sequence ID" value="GLK84843.1"/>
    <property type="molecule type" value="Genomic_DNA"/>
</dbReference>
<dbReference type="Proteomes" id="UP001143330">
    <property type="component" value="Unassembled WGS sequence"/>
</dbReference>
<dbReference type="InterPro" id="IPR036291">
    <property type="entry name" value="NAD(P)-bd_dom_sf"/>
</dbReference>
<keyword evidence="4" id="KW-1185">Reference proteome</keyword>
<evidence type="ECO:0000256" key="1">
    <source>
        <dbReference type="ARBA" id="ARBA00005525"/>
    </source>
</evidence>
<dbReference type="SUPFAM" id="SSF51735">
    <property type="entry name" value="NAD(P)-binding Rossmann-fold domains"/>
    <property type="match status" value="1"/>
</dbReference>
<dbReference type="PANTHER" id="PTHR11645">
    <property type="entry name" value="PYRROLINE-5-CARBOXYLATE REDUCTASE"/>
    <property type="match status" value="1"/>
</dbReference>
<comment type="similarity">
    <text evidence="1">Belongs to the pyrroline-5-carboxylate reductase family.</text>
</comment>
<reference evidence="3" key="1">
    <citation type="journal article" date="2014" name="Int. J. Syst. Evol. Microbiol.">
        <title>Complete genome sequence of Corynebacterium casei LMG S-19264T (=DSM 44701T), isolated from a smear-ripened cheese.</title>
        <authorList>
            <consortium name="US DOE Joint Genome Institute (JGI-PGF)"/>
            <person name="Walter F."/>
            <person name="Albersmeier A."/>
            <person name="Kalinowski J."/>
            <person name="Ruckert C."/>
        </authorList>
    </citation>
    <scope>NUCLEOTIDE SEQUENCE</scope>
    <source>
        <strain evidence="3">VKM B-2789</strain>
    </source>
</reference>
<comment type="caution">
    <text evidence="3">The sequence shown here is derived from an EMBL/GenBank/DDBJ whole genome shotgun (WGS) entry which is preliminary data.</text>
</comment>
<organism evidence="3 4">
    <name type="scientific">Ancylobacter defluvii</name>
    <dbReference type="NCBI Taxonomy" id="1282440"/>
    <lineage>
        <taxon>Bacteria</taxon>
        <taxon>Pseudomonadati</taxon>
        <taxon>Pseudomonadota</taxon>
        <taxon>Alphaproteobacteria</taxon>
        <taxon>Hyphomicrobiales</taxon>
        <taxon>Xanthobacteraceae</taxon>
        <taxon>Ancylobacter</taxon>
    </lineage>
</organism>
<evidence type="ECO:0000313" key="4">
    <source>
        <dbReference type="Proteomes" id="UP001143330"/>
    </source>
</evidence>
<dbReference type="AlphaFoldDB" id="A0A9W6JYJ9"/>
<sequence length="276" mass="29404">MVTAYTGVSFRHVDRVMLTIGFVGTGTLTEAVVTGLMQSHAGRCHILLSPRSEVVSQRLAAAHEDVRRCASNREVVEGSDVVVLAVLPKQLAEVAAELAFRPEQLVVNCVAGASVEAVKRLVAPAREVVRVVPLPPIRFRQGPIAVYPAHPVVEELFGGLGDLIVAGQESELTAIAHASGMMSSFYAMQNTVIGWLESRGIAGPTAALYMRSLYAGLGALGLDAARKGEPIDPAHHETAGGLNECARRHLSAHGWFDEISAALDAVERHVPSKPRD</sequence>
<proteinExistence type="inferred from homology"/>
<dbReference type="GO" id="GO:0004735">
    <property type="term" value="F:pyrroline-5-carboxylate reductase activity"/>
    <property type="evidence" value="ECO:0007669"/>
    <property type="project" value="TreeGrafter"/>
</dbReference>
<name>A0A9W6JYJ9_9HYPH</name>
<evidence type="ECO:0000259" key="2">
    <source>
        <dbReference type="Pfam" id="PF03807"/>
    </source>
</evidence>
<dbReference type="Pfam" id="PF03807">
    <property type="entry name" value="F420_oxidored"/>
    <property type="match status" value="1"/>
</dbReference>
<reference evidence="3" key="2">
    <citation type="submission" date="2023-01" db="EMBL/GenBank/DDBJ databases">
        <authorList>
            <person name="Sun Q."/>
            <person name="Evtushenko L."/>
        </authorList>
    </citation>
    <scope>NUCLEOTIDE SEQUENCE</scope>
    <source>
        <strain evidence="3">VKM B-2789</strain>
    </source>
</reference>